<evidence type="ECO:0000313" key="2">
    <source>
        <dbReference type="Proteomes" id="UP001501138"/>
    </source>
</evidence>
<keyword evidence="2" id="KW-1185">Reference proteome</keyword>
<name>A0ABN2IQM9_9MICO</name>
<dbReference type="RefSeq" id="WP_344244879.1">
    <property type="nucleotide sequence ID" value="NZ_BAAAPM010000002.1"/>
</dbReference>
<gene>
    <name evidence="1" type="ORF">GCM10009809_02660</name>
</gene>
<sequence length="182" mass="19474">MTGTGPTRWELLFADLEARFAAEEAAVREGAVAELTRAEHASIGLSDRLRAVVGRQVRLDLADGEALDGTLQRIADTWLLLEGRGARGRVQHLVPRTALTGVVGLGRQGVPSAARTDRLGLGHVLRGLQRDRARVLVRTTGGAATGRIGRVGADHLDVEEIDRARPVVRTVPFAAVLRVSEA</sequence>
<evidence type="ECO:0000313" key="1">
    <source>
        <dbReference type="EMBL" id="GAA1709773.1"/>
    </source>
</evidence>
<reference evidence="1 2" key="1">
    <citation type="journal article" date="2019" name="Int. J. Syst. Evol. Microbiol.">
        <title>The Global Catalogue of Microorganisms (GCM) 10K type strain sequencing project: providing services to taxonomists for standard genome sequencing and annotation.</title>
        <authorList>
            <consortium name="The Broad Institute Genomics Platform"/>
            <consortium name="The Broad Institute Genome Sequencing Center for Infectious Disease"/>
            <person name="Wu L."/>
            <person name="Ma J."/>
        </authorList>
    </citation>
    <scope>NUCLEOTIDE SEQUENCE [LARGE SCALE GENOMIC DNA]</scope>
    <source>
        <strain evidence="1 2">JCM 15589</strain>
    </source>
</reference>
<accession>A0ABN2IQM9</accession>
<proteinExistence type="predicted"/>
<dbReference type="Proteomes" id="UP001501138">
    <property type="component" value="Unassembled WGS sequence"/>
</dbReference>
<organism evidence="1 2">
    <name type="scientific">Isoptericola hypogeus</name>
    <dbReference type="NCBI Taxonomy" id="300179"/>
    <lineage>
        <taxon>Bacteria</taxon>
        <taxon>Bacillati</taxon>
        <taxon>Actinomycetota</taxon>
        <taxon>Actinomycetes</taxon>
        <taxon>Micrococcales</taxon>
        <taxon>Promicromonosporaceae</taxon>
        <taxon>Isoptericola</taxon>
    </lineage>
</organism>
<protein>
    <submittedName>
        <fullName evidence="1">Uncharacterized protein</fullName>
    </submittedName>
</protein>
<dbReference type="EMBL" id="BAAAPM010000002">
    <property type="protein sequence ID" value="GAA1709773.1"/>
    <property type="molecule type" value="Genomic_DNA"/>
</dbReference>
<comment type="caution">
    <text evidence="1">The sequence shown here is derived from an EMBL/GenBank/DDBJ whole genome shotgun (WGS) entry which is preliminary data.</text>
</comment>